<name>A0A2N3V7K5_9NOCA</name>
<keyword evidence="4" id="KW-1185">Reference proteome</keyword>
<evidence type="ECO:0000313" key="3">
    <source>
        <dbReference type="EMBL" id="PKV77599.1"/>
    </source>
</evidence>
<dbReference type="AlphaFoldDB" id="A0A2N3V7K5"/>
<gene>
    <name evidence="3" type="ORF">ATK86_1949</name>
</gene>
<feature type="transmembrane region" description="Helical" evidence="2">
    <location>
        <begin position="159"/>
        <end position="178"/>
    </location>
</feature>
<protein>
    <submittedName>
        <fullName evidence="3">Uncharacterized protein</fullName>
    </submittedName>
</protein>
<sequence>MGYPYGQQQGQGYPPVGRQHGYPPYGQVAPGYGTPGPGVPGYGAPVPGYGTPGYATPGPGAPGYGYPPPAASGATGIIAAVLALLLSMVSLGGAVVSYNTTSAYECSGGLVQKSDGTFGCSSTSVAPLVMTFVVIGAALGLLLLTGSILLFLRKTAGRVIVISVAVLSALGSLGSLASSASSSVISGASMAIGLVQAAVSVLMLSLAAASSTGRWIRAAQQRPNYPQAGYQRY</sequence>
<organism evidence="3 4">
    <name type="scientific">Nocardia fluminea</name>
    <dbReference type="NCBI Taxonomy" id="134984"/>
    <lineage>
        <taxon>Bacteria</taxon>
        <taxon>Bacillati</taxon>
        <taxon>Actinomycetota</taxon>
        <taxon>Actinomycetes</taxon>
        <taxon>Mycobacteriales</taxon>
        <taxon>Nocardiaceae</taxon>
        <taxon>Nocardia</taxon>
    </lineage>
</organism>
<accession>A0A2N3V7K5</accession>
<evidence type="ECO:0000313" key="4">
    <source>
        <dbReference type="Proteomes" id="UP000233766"/>
    </source>
</evidence>
<comment type="caution">
    <text evidence="3">The sequence shown here is derived from an EMBL/GenBank/DDBJ whole genome shotgun (WGS) entry which is preliminary data.</text>
</comment>
<evidence type="ECO:0000256" key="2">
    <source>
        <dbReference type="SAM" id="Phobius"/>
    </source>
</evidence>
<feature type="transmembrane region" description="Helical" evidence="2">
    <location>
        <begin position="128"/>
        <end position="152"/>
    </location>
</feature>
<keyword evidence="2" id="KW-0472">Membrane</keyword>
<keyword evidence="2" id="KW-0812">Transmembrane</keyword>
<proteinExistence type="predicted"/>
<feature type="region of interest" description="Disordered" evidence="1">
    <location>
        <begin position="1"/>
        <end position="20"/>
    </location>
</feature>
<feature type="compositionally biased region" description="Low complexity" evidence="1">
    <location>
        <begin position="1"/>
        <end position="15"/>
    </location>
</feature>
<dbReference type="EMBL" id="PJMW01000002">
    <property type="protein sequence ID" value="PKV77599.1"/>
    <property type="molecule type" value="Genomic_DNA"/>
</dbReference>
<keyword evidence="2" id="KW-1133">Transmembrane helix</keyword>
<feature type="transmembrane region" description="Helical" evidence="2">
    <location>
        <begin position="77"/>
        <end position="98"/>
    </location>
</feature>
<reference evidence="3 4" key="1">
    <citation type="submission" date="2017-12" db="EMBL/GenBank/DDBJ databases">
        <title>Sequencing the genomes of 1000 Actinobacteria strains.</title>
        <authorList>
            <person name="Klenk H.-P."/>
        </authorList>
    </citation>
    <scope>NUCLEOTIDE SEQUENCE [LARGE SCALE GENOMIC DNA]</scope>
    <source>
        <strain evidence="3 4">DSM 44489</strain>
    </source>
</reference>
<dbReference type="RefSeq" id="WP_143875928.1">
    <property type="nucleotide sequence ID" value="NZ_PJMW01000002.1"/>
</dbReference>
<evidence type="ECO:0000256" key="1">
    <source>
        <dbReference type="SAM" id="MobiDB-lite"/>
    </source>
</evidence>
<feature type="transmembrane region" description="Helical" evidence="2">
    <location>
        <begin position="184"/>
        <end position="207"/>
    </location>
</feature>
<dbReference type="Proteomes" id="UP000233766">
    <property type="component" value="Unassembled WGS sequence"/>
</dbReference>